<keyword evidence="18" id="KW-1185">Reference proteome</keyword>
<evidence type="ECO:0000256" key="1">
    <source>
        <dbReference type="ARBA" id="ARBA00001206"/>
    </source>
</evidence>
<keyword evidence="7 16" id="KW-0963">Cytoplasm</keyword>
<comment type="subunit">
    <text evidence="5 16">Homodimer.</text>
</comment>
<evidence type="ECO:0000256" key="4">
    <source>
        <dbReference type="ARBA" id="ARBA00005225"/>
    </source>
</evidence>
<dbReference type="EMBL" id="JBHULZ010000041">
    <property type="protein sequence ID" value="MFD2698402.1"/>
    <property type="molecule type" value="Genomic_DNA"/>
</dbReference>
<dbReference type="RefSeq" id="WP_379047898.1">
    <property type="nucleotide sequence ID" value="NZ_JBHULZ010000041.1"/>
</dbReference>
<proteinExistence type="inferred from homology"/>
<evidence type="ECO:0000256" key="11">
    <source>
        <dbReference type="ARBA" id="ARBA00022840"/>
    </source>
</evidence>
<dbReference type="Proteomes" id="UP001597357">
    <property type="component" value="Unassembled WGS sequence"/>
</dbReference>
<gene>
    <name evidence="16" type="primary">coaX</name>
    <name evidence="17" type="ORF">ACFSQ0_10395</name>
</gene>
<dbReference type="NCBIfam" id="NF009853">
    <property type="entry name" value="PRK13320.1-5"/>
    <property type="match status" value="1"/>
</dbReference>
<evidence type="ECO:0000256" key="15">
    <source>
        <dbReference type="ARBA" id="ARBA00040883"/>
    </source>
</evidence>
<feature type="binding site" evidence="16">
    <location>
        <begin position="95"/>
        <end position="98"/>
    </location>
    <ligand>
        <name>substrate</name>
    </ligand>
</feature>
<evidence type="ECO:0000256" key="16">
    <source>
        <dbReference type="HAMAP-Rule" id="MF_01274"/>
    </source>
</evidence>
<dbReference type="PANTHER" id="PTHR34265">
    <property type="entry name" value="TYPE III PANTOTHENATE KINASE"/>
    <property type="match status" value="1"/>
</dbReference>
<evidence type="ECO:0000256" key="3">
    <source>
        <dbReference type="ARBA" id="ARBA00004496"/>
    </source>
</evidence>
<dbReference type="SUPFAM" id="SSF53067">
    <property type="entry name" value="Actin-like ATPase domain"/>
    <property type="match status" value="2"/>
</dbReference>
<dbReference type="Gene3D" id="3.30.420.40">
    <property type="match status" value="2"/>
</dbReference>
<feature type="binding site" evidence="16">
    <location>
        <position position="121"/>
    </location>
    <ligand>
        <name>ATP</name>
        <dbReference type="ChEBI" id="CHEBI:30616"/>
    </ligand>
</feature>
<keyword evidence="12 16" id="KW-0630">Potassium</keyword>
<keyword evidence="10 16" id="KW-0418">Kinase</keyword>
<comment type="catalytic activity">
    <reaction evidence="1 16">
        <text>(R)-pantothenate + ATP = (R)-4'-phosphopantothenate + ADP + H(+)</text>
        <dbReference type="Rhea" id="RHEA:16373"/>
        <dbReference type="ChEBI" id="CHEBI:10986"/>
        <dbReference type="ChEBI" id="CHEBI:15378"/>
        <dbReference type="ChEBI" id="CHEBI:29032"/>
        <dbReference type="ChEBI" id="CHEBI:30616"/>
        <dbReference type="ChEBI" id="CHEBI:456216"/>
        <dbReference type="EC" id="2.7.1.33"/>
    </reaction>
</comment>
<evidence type="ECO:0000256" key="2">
    <source>
        <dbReference type="ARBA" id="ARBA00001958"/>
    </source>
</evidence>
<keyword evidence="11 16" id="KW-0067">ATP-binding</keyword>
<keyword evidence="13 16" id="KW-0173">Coenzyme A biosynthesis</keyword>
<evidence type="ECO:0000256" key="9">
    <source>
        <dbReference type="ARBA" id="ARBA00022741"/>
    </source>
</evidence>
<dbReference type="CDD" id="cd24015">
    <property type="entry name" value="ASKHA_NBD_PanK-III"/>
    <property type="match status" value="1"/>
</dbReference>
<comment type="subcellular location">
    <subcellularLocation>
        <location evidence="3 16">Cytoplasm</location>
    </subcellularLocation>
</comment>
<evidence type="ECO:0000313" key="18">
    <source>
        <dbReference type="Proteomes" id="UP001597357"/>
    </source>
</evidence>
<protein>
    <recommendedName>
        <fullName evidence="15 16">Type III pantothenate kinase</fullName>
        <ecNumber evidence="6 16">2.7.1.33</ecNumber>
    </recommendedName>
    <alternativeName>
        <fullName evidence="16">PanK-III</fullName>
    </alternativeName>
    <alternativeName>
        <fullName evidence="16">Pantothenic acid kinase</fullName>
    </alternativeName>
</protein>
<dbReference type="InterPro" id="IPR043129">
    <property type="entry name" value="ATPase_NBD"/>
</dbReference>
<evidence type="ECO:0000256" key="13">
    <source>
        <dbReference type="ARBA" id="ARBA00022993"/>
    </source>
</evidence>
<keyword evidence="16" id="KW-0479">Metal-binding</keyword>
<comment type="function">
    <text evidence="16">Catalyzes the phosphorylation of pantothenate (Pan), the first step in CoA biosynthesis.</text>
</comment>
<evidence type="ECO:0000256" key="5">
    <source>
        <dbReference type="ARBA" id="ARBA00011738"/>
    </source>
</evidence>
<evidence type="ECO:0000256" key="7">
    <source>
        <dbReference type="ARBA" id="ARBA00022490"/>
    </source>
</evidence>
<dbReference type="NCBIfam" id="TIGR00671">
    <property type="entry name" value="baf"/>
    <property type="match status" value="1"/>
</dbReference>
<comment type="pathway">
    <text evidence="4 16">Cofactor biosynthesis; coenzyme A biosynthesis; CoA from (R)-pantothenate: step 1/5.</text>
</comment>
<organism evidence="17 18">
    <name type="scientific">Mesonia sediminis</name>
    <dbReference type="NCBI Taxonomy" id="1703946"/>
    <lineage>
        <taxon>Bacteria</taxon>
        <taxon>Pseudomonadati</taxon>
        <taxon>Bacteroidota</taxon>
        <taxon>Flavobacteriia</taxon>
        <taxon>Flavobacteriales</taxon>
        <taxon>Flavobacteriaceae</taxon>
        <taxon>Mesonia</taxon>
    </lineage>
</organism>
<feature type="binding site" evidence="16">
    <location>
        <begin position="7"/>
        <end position="14"/>
    </location>
    <ligand>
        <name>ATP</name>
        <dbReference type="ChEBI" id="CHEBI:30616"/>
    </ligand>
</feature>
<feature type="binding site" evidence="16">
    <location>
        <position position="118"/>
    </location>
    <ligand>
        <name>K(+)</name>
        <dbReference type="ChEBI" id="CHEBI:29103"/>
    </ligand>
</feature>
<feature type="binding site" evidence="16">
    <location>
        <position position="88"/>
    </location>
    <ligand>
        <name>substrate</name>
    </ligand>
</feature>
<comment type="caution">
    <text evidence="17">The sequence shown here is derived from an EMBL/GenBank/DDBJ whole genome shotgun (WGS) entry which is preliminary data.</text>
</comment>
<dbReference type="PANTHER" id="PTHR34265:SF1">
    <property type="entry name" value="TYPE III PANTOTHENATE KINASE"/>
    <property type="match status" value="1"/>
</dbReference>
<dbReference type="Pfam" id="PF03309">
    <property type="entry name" value="Pan_kinase"/>
    <property type="match status" value="1"/>
</dbReference>
<evidence type="ECO:0000256" key="6">
    <source>
        <dbReference type="ARBA" id="ARBA00012102"/>
    </source>
</evidence>
<dbReference type="GO" id="GO:0004594">
    <property type="term" value="F:pantothenate kinase activity"/>
    <property type="evidence" value="ECO:0007669"/>
    <property type="project" value="UniProtKB-EC"/>
</dbReference>
<comment type="cofactor">
    <cofactor evidence="2">
        <name>K(+)</name>
        <dbReference type="ChEBI" id="CHEBI:29103"/>
    </cofactor>
</comment>
<evidence type="ECO:0000256" key="14">
    <source>
        <dbReference type="ARBA" id="ARBA00038036"/>
    </source>
</evidence>
<comment type="similarity">
    <text evidence="14 16">Belongs to the type III pantothenate kinase family.</text>
</comment>
<evidence type="ECO:0000256" key="8">
    <source>
        <dbReference type="ARBA" id="ARBA00022679"/>
    </source>
</evidence>
<accession>A0ABW5SGX5</accession>
<feature type="active site" description="Proton acceptor" evidence="16">
    <location>
        <position position="97"/>
    </location>
</feature>
<keyword evidence="9 16" id="KW-0547">Nucleotide-binding</keyword>
<dbReference type="HAMAP" id="MF_01274">
    <property type="entry name" value="Pantothen_kinase_3"/>
    <property type="match status" value="1"/>
</dbReference>
<sequence>MSNLILDIGNTFAKVAVFQQDNIVTWWRVERDDLLEKISSVLFENLIRKAIICNVSVVIPELESVFKAQQIDFIHLSATTPLPFRNLYATPRTLGKDRIALAAAAVGYYPARNVLVIDAGSCVTYEFINDQNEYLGGVISPGLKMRFAAMHSFTAGLPDLRDQPFDDLPLIGDDTKTGMQIGAAEGLAREIDGFIDDYKKKYSDLTVIFTGGDHEILSKRLKNSIFAAPNFLAKGLNYILEFNLNK</sequence>
<evidence type="ECO:0000313" key="17">
    <source>
        <dbReference type="EMBL" id="MFD2698402.1"/>
    </source>
</evidence>
<keyword evidence="8 16" id="KW-0808">Transferase</keyword>
<name>A0ABW5SGX5_9FLAO</name>
<reference evidence="18" key="1">
    <citation type="journal article" date="2019" name="Int. J. Syst. Evol. Microbiol.">
        <title>The Global Catalogue of Microorganisms (GCM) 10K type strain sequencing project: providing services to taxonomists for standard genome sequencing and annotation.</title>
        <authorList>
            <consortium name="The Broad Institute Genomics Platform"/>
            <consortium name="The Broad Institute Genome Sequencing Center for Infectious Disease"/>
            <person name="Wu L."/>
            <person name="Ma J."/>
        </authorList>
    </citation>
    <scope>NUCLEOTIDE SEQUENCE [LARGE SCALE GENOMIC DNA]</scope>
    <source>
        <strain evidence="18">KCTC 42255</strain>
    </source>
</reference>
<comment type="cofactor">
    <cofactor evidence="16">
        <name>NH4(+)</name>
        <dbReference type="ChEBI" id="CHEBI:28938"/>
    </cofactor>
    <cofactor evidence="16">
        <name>K(+)</name>
        <dbReference type="ChEBI" id="CHEBI:29103"/>
    </cofactor>
    <text evidence="16">A monovalent cation. Ammonium or potassium.</text>
</comment>
<evidence type="ECO:0000256" key="10">
    <source>
        <dbReference type="ARBA" id="ARBA00022777"/>
    </source>
</evidence>
<dbReference type="EC" id="2.7.1.33" evidence="6 16"/>
<feature type="binding site" evidence="16">
    <location>
        <position position="175"/>
    </location>
    <ligand>
        <name>substrate</name>
    </ligand>
</feature>
<dbReference type="InterPro" id="IPR004619">
    <property type="entry name" value="Type_III_PanK"/>
</dbReference>
<evidence type="ECO:0000256" key="12">
    <source>
        <dbReference type="ARBA" id="ARBA00022958"/>
    </source>
</evidence>